<dbReference type="GO" id="GO:0008641">
    <property type="term" value="F:ubiquitin-like modifier activating enzyme activity"/>
    <property type="evidence" value="ECO:0007669"/>
    <property type="project" value="InterPro"/>
</dbReference>
<keyword evidence="4" id="KW-0548">Nucleotidyltransferase</keyword>
<dbReference type="EMBL" id="QFKX01000005">
    <property type="protein sequence ID" value="PWH05485.1"/>
    <property type="molecule type" value="Genomic_DNA"/>
</dbReference>
<dbReference type="SMART" id="SM00450">
    <property type="entry name" value="RHOD"/>
    <property type="match status" value="1"/>
</dbReference>
<dbReference type="GO" id="GO:0004792">
    <property type="term" value="F:thiosulfate-cyanide sulfurtransferase activity"/>
    <property type="evidence" value="ECO:0007669"/>
    <property type="project" value="TreeGrafter"/>
</dbReference>
<dbReference type="Pfam" id="PF00581">
    <property type="entry name" value="Rhodanese"/>
    <property type="match status" value="1"/>
</dbReference>
<dbReference type="AlphaFoldDB" id="A0A2U2RI93"/>
<dbReference type="GO" id="GO:0008146">
    <property type="term" value="F:sulfotransferase activity"/>
    <property type="evidence" value="ECO:0007669"/>
    <property type="project" value="TreeGrafter"/>
</dbReference>
<dbReference type="FunFam" id="3.40.50.720:FF:000080">
    <property type="entry name" value="Thiazole biosynthesis adenylyltransferase ThiF"/>
    <property type="match status" value="1"/>
</dbReference>
<dbReference type="Proteomes" id="UP000245590">
    <property type="component" value="Unassembled WGS sequence"/>
</dbReference>
<dbReference type="InterPro" id="IPR035985">
    <property type="entry name" value="Ubiquitin-activating_enz"/>
</dbReference>
<dbReference type="GO" id="GO:0005829">
    <property type="term" value="C:cytosol"/>
    <property type="evidence" value="ECO:0007669"/>
    <property type="project" value="TreeGrafter"/>
</dbReference>
<feature type="region of interest" description="Disordered" evidence="2">
    <location>
        <begin position="1"/>
        <end position="22"/>
    </location>
</feature>
<evidence type="ECO:0000259" key="3">
    <source>
        <dbReference type="PROSITE" id="PS50206"/>
    </source>
</evidence>
<dbReference type="Gene3D" id="3.40.250.10">
    <property type="entry name" value="Rhodanese-like domain"/>
    <property type="match status" value="1"/>
</dbReference>
<dbReference type="CDD" id="cd00757">
    <property type="entry name" value="ThiF_MoeB_HesA_family"/>
    <property type="match status" value="1"/>
</dbReference>
<proteinExistence type="inferred from homology"/>
<dbReference type="OrthoDB" id="9804286at2"/>
<feature type="domain" description="Rhodanese" evidence="3">
    <location>
        <begin position="270"/>
        <end position="352"/>
    </location>
</feature>
<dbReference type="Gene3D" id="3.40.50.720">
    <property type="entry name" value="NAD(P)-binding Rossmann-like Domain"/>
    <property type="match status" value="1"/>
</dbReference>
<comment type="caution">
    <text evidence="4">The sequence shown here is derived from an EMBL/GenBank/DDBJ whole genome shotgun (WGS) entry which is preliminary data.</text>
</comment>
<evidence type="ECO:0000313" key="4">
    <source>
        <dbReference type="EMBL" id="PWH05485.1"/>
    </source>
</evidence>
<organism evidence="4 5">
    <name type="scientific">Brachybacterium endophyticum</name>
    <dbReference type="NCBI Taxonomy" id="2182385"/>
    <lineage>
        <taxon>Bacteria</taxon>
        <taxon>Bacillati</taxon>
        <taxon>Actinomycetota</taxon>
        <taxon>Actinomycetes</taxon>
        <taxon>Micrococcales</taxon>
        <taxon>Dermabacteraceae</taxon>
        <taxon>Brachybacterium</taxon>
    </lineage>
</organism>
<name>A0A2U2RI93_9MICO</name>
<keyword evidence="5" id="KW-1185">Reference proteome</keyword>
<dbReference type="SUPFAM" id="SSF69572">
    <property type="entry name" value="Activating enzymes of the ubiquitin-like proteins"/>
    <property type="match status" value="1"/>
</dbReference>
<dbReference type="PROSITE" id="PS50206">
    <property type="entry name" value="RHODANESE_3"/>
    <property type="match status" value="1"/>
</dbReference>
<dbReference type="PANTHER" id="PTHR10953">
    <property type="entry name" value="UBIQUITIN-ACTIVATING ENZYME E1"/>
    <property type="match status" value="1"/>
</dbReference>
<sequence length="356" mass="37160">MPLPPLLDPVDALPPGEAERASRQLRLPEIGEVGQRRLAAARIAVVGAGGLGSPVLQYLASAGVGRLGIIDFDRVESTNLQRQVLFGVEDVGRPKAEVAVARLAGLSPHTDLRPHLTRLDPTTAPDLLADYDLVIDGTDTFATRYAIADACEALGIPLVWGSVLRFDAQATVFWSAPTAGPAITLRDVFPSAPDPALVPSCAEAGVIGALCGQLGAILAMEAIKLICGIGDSLLGRMLVLDALGARTREVPLTAAERSRPIPRVDVAAAEREGALFLDVREDAEVTSGMLPGALHIPLARVLTDPAQVPVDRSVVVYCQRGPRSRVAAHALAAAHPRADIRVLAGGYGDVTPVGAS</sequence>
<dbReference type="InterPro" id="IPR036873">
    <property type="entry name" value="Rhodanese-like_dom_sf"/>
</dbReference>
<evidence type="ECO:0000256" key="2">
    <source>
        <dbReference type="SAM" id="MobiDB-lite"/>
    </source>
</evidence>
<dbReference type="InterPro" id="IPR001763">
    <property type="entry name" value="Rhodanese-like_dom"/>
</dbReference>
<gene>
    <name evidence="4" type="ORF">DEO23_13000</name>
</gene>
<comment type="similarity">
    <text evidence="1">Belongs to the HesA/MoeB/ThiF family.</text>
</comment>
<accession>A0A2U2RI93</accession>
<dbReference type="GO" id="GO:0016779">
    <property type="term" value="F:nucleotidyltransferase activity"/>
    <property type="evidence" value="ECO:0007669"/>
    <property type="project" value="UniProtKB-KW"/>
</dbReference>
<keyword evidence="4" id="KW-0808">Transferase</keyword>
<dbReference type="CDD" id="cd00158">
    <property type="entry name" value="RHOD"/>
    <property type="match status" value="1"/>
</dbReference>
<dbReference type="PANTHER" id="PTHR10953:SF102">
    <property type="entry name" value="ADENYLYLTRANSFERASE AND SULFURTRANSFERASE MOCS3"/>
    <property type="match status" value="1"/>
</dbReference>
<dbReference type="RefSeq" id="WP_109276449.1">
    <property type="nucleotide sequence ID" value="NZ_QFKX01000005.1"/>
</dbReference>
<dbReference type="InterPro" id="IPR000594">
    <property type="entry name" value="ThiF_NAD_FAD-bd"/>
</dbReference>
<evidence type="ECO:0000313" key="5">
    <source>
        <dbReference type="Proteomes" id="UP000245590"/>
    </source>
</evidence>
<dbReference type="InterPro" id="IPR045886">
    <property type="entry name" value="ThiF/MoeB/HesA"/>
</dbReference>
<dbReference type="Pfam" id="PF00899">
    <property type="entry name" value="ThiF"/>
    <property type="match status" value="1"/>
</dbReference>
<evidence type="ECO:0000256" key="1">
    <source>
        <dbReference type="ARBA" id="ARBA00009919"/>
    </source>
</evidence>
<reference evidence="4 5" key="1">
    <citation type="submission" date="2018-05" db="EMBL/GenBank/DDBJ databases">
        <title>Brachybacterium sp. M1HQ-2T, whole genome shotgun sequence.</title>
        <authorList>
            <person name="Tuo L."/>
        </authorList>
    </citation>
    <scope>NUCLEOTIDE SEQUENCE [LARGE SCALE GENOMIC DNA]</scope>
    <source>
        <strain evidence="4 5">M1HQ-2</strain>
    </source>
</reference>
<protein>
    <submittedName>
        <fullName evidence="4">Molybdopterin-synthase adenylyltransferase</fullName>
    </submittedName>
</protein>